<dbReference type="InterPro" id="IPR051081">
    <property type="entry name" value="HTH_MetalResp_TranReg"/>
</dbReference>
<evidence type="ECO:0000256" key="3">
    <source>
        <dbReference type="ARBA" id="ARBA00023163"/>
    </source>
</evidence>
<protein>
    <submittedName>
        <fullName evidence="6">ArsR family transcriptional regulator</fullName>
    </submittedName>
</protein>
<dbReference type="InterPro" id="IPR011991">
    <property type="entry name" value="ArsR-like_HTH"/>
</dbReference>
<feature type="compositionally biased region" description="Basic and acidic residues" evidence="4">
    <location>
        <begin position="101"/>
        <end position="111"/>
    </location>
</feature>
<dbReference type="RefSeq" id="WP_145851526.1">
    <property type="nucleotide sequence ID" value="NZ_RPFW01000001.1"/>
</dbReference>
<dbReference type="OrthoDB" id="9806976at2"/>
<keyword evidence="2" id="KW-0238">DNA-binding</keyword>
<evidence type="ECO:0000256" key="2">
    <source>
        <dbReference type="ARBA" id="ARBA00023125"/>
    </source>
</evidence>
<dbReference type="GO" id="GO:0003700">
    <property type="term" value="F:DNA-binding transcription factor activity"/>
    <property type="evidence" value="ECO:0007669"/>
    <property type="project" value="InterPro"/>
</dbReference>
<dbReference type="AlphaFoldDB" id="A0A6P2CB16"/>
<dbReference type="SUPFAM" id="SSF46785">
    <property type="entry name" value="Winged helix' DNA-binding domain"/>
    <property type="match status" value="1"/>
</dbReference>
<evidence type="ECO:0000256" key="4">
    <source>
        <dbReference type="SAM" id="MobiDB-lite"/>
    </source>
</evidence>
<dbReference type="PANTHER" id="PTHR33154">
    <property type="entry name" value="TRANSCRIPTIONAL REGULATOR, ARSR FAMILY"/>
    <property type="match status" value="1"/>
</dbReference>
<reference evidence="6 7" key="1">
    <citation type="submission" date="2018-11" db="EMBL/GenBank/DDBJ databases">
        <title>Trebonia kvetii gen.nov., sp.nov., a novel acidophilic actinobacterium, and proposal of the new actinobacterial family Treboniaceae fam. nov.</title>
        <authorList>
            <person name="Rapoport D."/>
            <person name="Sagova-Mareckova M."/>
            <person name="Sedlacek I."/>
            <person name="Provaznik J."/>
            <person name="Kralova S."/>
            <person name="Pavlinic D."/>
            <person name="Benes V."/>
            <person name="Kopecky J."/>
        </authorList>
    </citation>
    <scope>NUCLEOTIDE SEQUENCE [LARGE SCALE GENOMIC DNA]</scope>
    <source>
        <strain evidence="6 7">15Tr583</strain>
    </source>
</reference>
<dbReference type="Proteomes" id="UP000460272">
    <property type="component" value="Unassembled WGS sequence"/>
</dbReference>
<dbReference type="InterPro" id="IPR001845">
    <property type="entry name" value="HTH_ArsR_DNA-bd_dom"/>
</dbReference>
<dbReference type="Gene3D" id="1.10.10.10">
    <property type="entry name" value="Winged helix-like DNA-binding domain superfamily/Winged helix DNA-binding domain"/>
    <property type="match status" value="1"/>
</dbReference>
<dbReference type="PANTHER" id="PTHR33154:SF33">
    <property type="entry name" value="TRANSCRIPTIONAL REPRESSOR SDPR"/>
    <property type="match status" value="1"/>
</dbReference>
<evidence type="ECO:0000313" key="6">
    <source>
        <dbReference type="EMBL" id="TVZ06773.1"/>
    </source>
</evidence>
<accession>A0A6P2CB16</accession>
<dbReference type="GO" id="GO:0003677">
    <property type="term" value="F:DNA binding"/>
    <property type="evidence" value="ECO:0007669"/>
    <property type="project" value="UniProtKB-KW"/>
</dbReference>
<keyword evidence="7" id="KW-1185">Reference proteome</keyword>
<dbReference type="PRINTS" id="PR00778">
    <property type="entry name" value="HTHARSR"/>
</dbReference>
<dbReference type="NCBIfam" id="NF033788">
    <property type="entry name" value="HTH_metalloreg"/>
    <property type="match status" value="1"/>
</dbReference>
<name>A0A6P2CB16_9ACTN</name>
<gene>
    <name evidence="6" type="ORF">EAS64_05280</name>
</gene>
<dbReference type="CDD" id="cd00090">
    <property type="entry name" value="HTH_ARSR"/>
    <property type="match status" value="1"/>
</dbReference>
<organism evidence="6 7">
    <name type="scientific">Trebonia kvetii</name>
    <dbReference type="NCBI Taxonomy" id="2480626"/>
    <lineage>
        <taxon>Bacteria</taxon>
        <taxon>Bacillati</taxon>
        <taxon>Actinomycetota</taxon>
        <taxon>Actinomycetes</taxon>
        <taxon>Streptosporangiales</taxon>
        <taxon>Treboniaceae</taxon>
        <taxon>Trebonia</taxon>
    </lineage>
</organism>
<evidence type="ECO:0000313" key="7">
    <source>
        <dbReference type="Proteomes" id="UP000460272"/>
    </source>
</evidence>
<feature type="region of interest" description="Disordered" evidence="4">
    <location>
        <begin position="95"/>
        <end position="126"/>
    </location>
</feature>
<dbReference type="SMART" id="SM00418">
    <property type="entry name" value="HTH_ARSR"/>
    <property type="match status" value="1"/>
</dbReference>
<proteinExistence type="predicted"/>
<keyword evidence="3" id="KW-0804">Transcription</keyword>
<dbReference type="EMBL" id="RPFW01000001">
    <property type="protein sequence ID" value="TVZ06773.1"/>
    <property type="molecule type" value="Genomic_DNA"/>
</dbReference>
<evidence type="ECO:0000259" key="5">
    <source>
        <dbReference type="PROSITE" id="PS50987"/>
    </source>
</evidence>
<dbReference type="InterPro" id="IPR036388">
    <property type="entry name" value="WH-like_DNA-bd_sf"/>
</dbReference>
<feature type="domain" description="HTH arsR-type" evidence="5">
    <location>
        <begin position="1"/>
        <end position="104"/>
    </location>
</feature>
<sequence length="126" mass="13804">MNPDAALKALAEPNRRTILTLVAAEPRPVGDIAGHLDITPQAVSRHLKVLHEAGLVDERREGTRHLFVVNPDGFAAVQEFLAGFWTEHLARLGSALASHQDQQDQQDRQDQAGEPARTQADQATDE</sequence>
<keyword evidence="1" id="KW-0805">Transcription regulation</keyword>
<dbReference type="InterPro" id="IPR036390">
    <property type="entry name" value="WH_DNA-bd_sf"/>
</dbReference>
<dbReference type="Pfam" id="PF01022">
    <property type="entry name" value="HTH_5"/>
    <property type="match status" value="1"/>
</dbReference>
<dbReference type="PROSITE" id="PS50987">
    <property type="entry name" value="HTH_ARSR_2"/>
    <property type="match status" value="1"/>
</dbReference>
<evidence type="ECO:0000256" key="1">
    <source>
        <dbReference type="ARBA" id="ARBA00023015"/>
    </source>
</evidence>
<comment type="caution">
    <text evidence="6">The sequence shown here is derived from an EMBL/GenBank/DDBJ whole genome shotgun (WGS) entry which is preliminary data.</text>
</comment>